<feature type="region of interest" description="Disordered" evidence="1">
    <location>
        <begin position="220"/>
        <end position="242"/>
    </location>
</feature>
<organism evidence="2 3">
    <name type="scientific">Amycolatopsis iheyensis</name>
    <dbReference type="NCBI Taxonomy" id="2945988"/>
    <lineage>
        <taxon>Bacteria</taxon>
        <taxon>Bacillati</taxon>
        <taxon>Actinomycetota</taxon>
        <taxon>Actinomycetes</taxon>
        <taxon>Pseudonocardiales</taxon>
        <taxon>Pseudonocardiaceae</taxon>
        <taxon>Amycolatopsis</taxon>
    </lineage>
</organism>
<reference evidence="2" key="1">
    <citation type="submission" date="2022-06" db="EMBL/GenBank/DDBJ databases">
        <title>Amycolatopsis iheyaensis sp. nov., a new species of the genus Amycolatopsis isolated from soil in Iheya island, Japan.</title>
        <authorList>
            <person name="Ngamcharungchit C."/>
            <person name="Kanto H."/>
            <person name="Take A."/>
            <person name="Intra B."/>
            <person name="Matsumoto A."/>
            <person name="Panbangred W."/>
            <person name="Inahashi Y."/>
        </authorList>
    </citation>
    <scope>NUCLEOTIDE SEQUENCE</scope>
    <source>
        <strain evidence="2">OK19-0408</strain>
    </source>
</reference>
<dbReference type="EMBL" id="JAMXQV010000001">
    <property type="protein sequence ID" value="MCR6481239.1"/>
    <property type="molecule type" value="Genomic_DNA"/>
</dbReference>
<evidence type="ECO:0000256" key="1">
    <source>
        <dbReference type="SAM" id="MobiDB-lite"/>
    </source>
</evidence>
<keyword evidence="3" id="KW-1185">Reference proteome</keyword>
<dbReference type="AlphaFoldDB" id="A0A9X2SGD3"/>
<accession>A0A9X2SGD3</accession>
<gene>
    <name evidence="2" type="ORF">M8542_00245</name>
</gene>
<protein>
    <recommendedName>
        <fullName evidence="4">WXG100 family type VII secretion target</fullName>
    </recommendedName>
</protein>
<evidence type="ECO:0000313" key="2">
    <source>
        <dbReference type="EMBL" id="MCR6481239.1"/>
    </source>
</evidence>
<name>A0A9X2SGD3_9PSEU</name>
<feature type="region of interest" description="Disordered" evidence="1">
    <location>
        <begin position="1"/>
        <end position="21"/>
    </location>
</feature>
<dbReference type="SUPFAM" id="SSF140453">
    <property type="entry name" value="EsxAB dimer-like"/>
    <property type="match status" value="1"/>
</dbReference>
<dbReference type="RefSeq" id="WP_257917898.1">
    <property type="nucleotide sequence ID" value="NZ_JAMXQV010000001.1"/>
</dbReference>
<dbReference type="Proteomes" id="UP001144096">
    <property type="component" value="Unassembled WGS sequence"/>
</dbReference>
<evidence type="ECO:0000313" key="3">
    <source>
        <dbReference type="Proteomes" id="UP001144096"/>
    </source>
</evidence>
<sequence>MVNSTVSASQPHHAPAPYPEDADAKVRQIAEIFGRNDILRLLDDMRVKLLGDVLSVQKLAEQFAAVSTLADAKADVGGAVQAVSGTWSGRAAGQFGAYTTRVSEALDKQNTAVGAVSAILTDVTNLVVDTYASAIKFLGTCAGELAKFDLKAIVAALTSVIPIVDVFTTSDLIDTVVEAFGTLVKDFVDLLADANDRMGEFWGKANALVRSNTDFPEIPDLGTGSGIDNQKQWRVDPSAWPE</sequence>
<proteinExistence type="predicted"/>
<evidence type="ECO:0008006" key="4">
    <source>
        <dbReference type="Google" id="ProtNLM"/>
    </source>
</evidence>
<comment type="caution">
    <text evidence="2">The sequence shown here is derived from an EMBL/GenBank/DDBJ whole genome shotgun (WGS) entry which is preliminary data.</text>
</comment>
<dbReference type="InterPro" id="IPR036689">
    <property type="entry name" value="ESAT-6-like_sf"/>
</dbReference>
<feature type="compositionally biased region" description="Polar residues" evidence="1">
    <location>
        <begin position="1"/>
        <end position="10"/>
    </location>
</feature>